<evidence type="ECO:0000313" key="4">
    <source>
        <dbReference type="Proteomes" id="UP000829720"/>
    </source>
</evidence>
<dbReference type="GO" id="GO:0005829">
    <property type="term" value="C:cytosol"/>
    <property type="evidence" value="ECO:0007669"/>
    <property type="project" value="TreeGrafter"/>
</dbReference>
<dbReference type="SMART" id="SM00800">
    <property type="entry name" value="uDENN"/>
    <property type="match status" value="1"/>
</dbReference>
<dbReference type="Pfam" id="PF03456">
    <property type="entry name" value="uDENN"/>
    <property type="match status" value="1"/>
</dbReference>
<dbReference type="Pfam" id="PF02141">
    <property type="entry name" value="DENN"/>
    <property type="match status" value="1"/>
</dbReference>
<dbReference type="InterPro" id="IPR001194">
    <property type="entry name" value="cDENN_dom"/>
</dbReference>
<dbReference type="GO" id="GO:1901981">
    <property type="term" value="F:phosphatidylinositol phosphate binding"/>
    <property type="evidence" value="ECO:0007669"/>
    <property type="project" value="TreeGrafter"/>
</dbReference>
<proteinExistence type="predicted"/>
<dbReference type="PROSITE" id="PS50211">
    <property type="entry name" value="DENN"/>
    <property type="match status" value="1"/>
</dbReference>
<dbReference type="InterPro" id="IPR037516">
    <property type="entry name" value="Tripartite_DENN"/>
</dbReference>
<dbReference type="GO" id="GO:0030136">
    <property type="term" value="C:clathrin-coated vesicle"/>
    <property type="evidence" value="ECO:0007669"/>
    <property type="project" value="TreeGrafter"/>
</dbReference>
<sequence length="168" mass="19188">MGSRIKENPESTFEVFVEVTRPVATDAEPQLERQFPEDFSDQETLRAVSRFCFPFSTDRLSVGLGQNFTFVLTDVQSKQRFGFCRLSSGAQRCFCLLSYLPWFEVFYKLLHVLSDYSIKSQVHQQRELLETLYTLSIPEPGCPFISACIPTSLCRTSKNSRAFLKTGA</sequence>
<dbReference type="GO" id="GO:0006897">
    <property type="term" value="P:endocytosis"/>
    <property type="evidence" value="ECO:0007669"/>
    <property type="project" value="TreeGrafter"/>
</dbReference>
<dbReference type="InterPro" id="IPR040032">
    <property type="entry name" value="DENND1A/B/C"/>
</dbReference>
<keyword evidence="4" id="KW-1185">Reference proteome</keyword>
<gene>
    <name evidence="3" type="ORF">AGOR_G00250020</name>
</gene>
<protein>
    <recommendedName>
        <fullName evidence="2">UDENN domain-containing protein</fullName>
    </recommendedName>
</protein>
<dbReference type="PANTHER" id="PTHR13196:SF22">
    <property type="entry name" value="DENN DOMAIN-CONTAINING PROTEIN 1A"/>
    <property type="match status" value="1"/>
</dbReference>
<reference evidence="3" key="1">
    <citation type="submission" date="2021-01" db="EMBL/GenBank/DDBJ databases">
        <authorList>
            <person name="Zahm M."/>
            <person name="Roques C."/>
            <person name="Cabau C."/>
            <person name="Klopp C."/>
            <person name="Donnadieu C."/>
            <person name="Jouanno E."/>
            <person name="Lampietro C."/>
            <person name="Louis A."/>
            <person name="Herpin A."/>
            <person name="Echchiki A."/>
            <person name="Berthelot C."/>
            <person name="Parey E."/>
            <person name="Roest-Crollius H."/>
            <person name="Braasch I."/>
            <person name="Postlethwait J."/>
            <person name="Bobe J."/>
            <person name="Montfort J."/>
            <person name="Bouchez O."/>
            <person name="Begum T."/>
            <person name="Mejri S."/>
            <person name="Adams A."/>
            <person name="Chen W.-J."/>
            <person name="Guiguen Y."/>
        </authorList>
    </citation>
    <scope>NUCLEOTIDE SEQUENCE</scope>
    <source>
        <tissue evidence="3">Blood</tissue>
    </source>
</reference>
<organism evidence="3 4">
    <name type="scientific">Albula goreensis</name>
    <dbReference type="NCBI Taxonomy" id="1534307"/>
    <lineage>
        <taxon>Eukaryota</taxon>
        <taxon>Metazoa</taxon>
        <taxon>Chordata</taxon>
        <taxon>Craniata</taxon>
        <taxon>Vertebrata</taxon>
        <taxon>Euteleostomi</taxon>
        <taxon>Actinopterygii</taxon>
        <taxon>Neopterygii</taxon>
        <taxon>Teleostei</taxon>
        <taxon>Albuliformes</taxon>
        <taxon>Albulidae</taxon>
        <taxon>Albula</taxon>
    </lineage>
</organism>
<dbReference type="PANTHER" id="PTHR13196">
    <property type="entry name" value="DENN DOMAIN-CONTAINING"/>
    <property type="match status" value="1"/>
</dbReference>
<dbReference type="EMBL" id="JAERUA010000025">
    <property type="protein sequence ID" value="KAI1882374.1"/>
    <property type="molecule type" value="Genomic_DNA"/>
</dbReference>
<dbReference type="GO" id="GO:0032456">
    <property type="term" value="P:endocytic recycling"/>
    <property type="evidence" value="ECO:0007669"/>
    <property type="project" value="TreeGrafter"/>
</dbReference>
<evidence type="ECO:0000313" key="3">
    <source>
        <dbReference type="EMBL" id="KAI1882374.1"/>
    </source>
</evidence>
<accession>A0A8T3CH56</accession>
<dbReference type="FunFam" id="3.30.450.200:FF:000003">
    <property type="entry name" value="DENN domain containing 1A"/>
    <property type="match status" value="1"/>
</dbReference>
<comment type="caution">
    <text evidence="3">The sequence shown here is derived from an EMBL/GenBank/DDBJ whole genome shotgun (WGS) entry which is preliminary data.</text>
</comment>
<feature type="domain" description="UDENN" evidence="2">
    <location>
        <begin position="13"/>
        <end position="168"/>
    </location>
</feature>
<dbReference type="AlphaFoldDB" id="A0A8T3CH56"/>
<dbReference type="InterPro" id="IPR005113">
    <property type="entry name" value="uDENN_dom"/>
</dbReference>
<dbReference type="Proteomes" id="UP000829720">
    <property type="component" value="Unassembled WGS sequence"/>
</dbReference>
<dbReference type="GO" id="GO:0005085">
    <property type="term" value="F:guanyl-nucleotide exchange factor activity"/>
    <property type="evidence" value="ECO:0007669"/>
    <property type="project" value="UniProtKB-KW"/>
</dbReference>
<dbReference type="Gene3D" id="3.30.450.200">
    <property type="match status" value="1"/>
</dbReference>
<dbReference type="OrthoDB" id="206724at2759"/>
<evidence type="ECO:0000256" key="1">
    <source>
        <dbReference type="ARBA" id="ARBA00022658"/>
    </source>
</evidence>
<evidence type="ECO:0000259" key="2">
    <source>
        <dbReference type="PROSITE" id="PS50211"/>
    </source>
</evidence>
<keyword evidence="1" id="KW-0344">Guanine-nucleotide releasing factor</keyword>
<name>A0A8T3CH56_9TELE</name>